<feature type="chain" id="PRO_5046866827" evidence="1">
    <location>
        <begin position="22"/>
        <end position="524"/>
    </location>
</feature>
<sequence>MNLRVLVATMLSAAAASLSSAWGQAAHVHSFLPSARSTGIDSPVTFFLAVANSGDSALSGCSIAPERFASTIPTPAFLDVIERDASGALIDGTRFQPFTLDVGQTRHFLVSLQGSRGDADNPFFQTSDVVSYNDRVRIVCTDAASSSIVETTRNAASRMTYLGFADREPPDLISIMATPSGDGVIRIDPATGRGVASVAAVNIGAPADFELTADSIGEVGIRACRSDASGLCLEPRSDVLIFHLDRDETAYFSIVVDDRAGSRIPFAPDVARLNINFQEVTEVDRGAFAATSAALVDSGPALSASQLTGQWRSGNRISDRSLILLSDNRYAVFGIATDAGSISTSLVQTGTYRVVSEGSGFRITGTADAAFGVATPGLDATVRADGLMRFTVGTAVNVYRAALTDSDFPATVSGEFRASSIRQNSGTGGDPALPTLTLSPDGTVTGRFVEDRRLYEDFGVSCGISGSLSGTVELTQCNNPGTHRAFLYPIEDSRDSSKIVAAYLRLESARSTHHIYLFSTDLPE</sequence>
<evidence type="ECO:0000256" key="1">
    <source>
        <dbReference type="SAM" id="SignalP"/>
    </source>
</evidence>
<organism evidence="2 3">
    <name type="scientific">Hyphobacterium marinum</name>
    <dbReference type="NCBI Taxonomy" id="3116574"/>
    <lineage>
        <taxon>Bacteria</taxon>
        <taxon>Pseudomonadati</taxon>
        <taxon>Pseudomonadota</taxon>
        <taxon>Alphaproteobacteria</taxon>
        <taxon>Maricaulales</taxon>
        <taxon>Maricaulaceae</taxon>
        <taxon>Hyphobacterium</taxon>
    </lineage>
</organism>
<proteinExistence type="predicted"/>
<accession>A0ABU7LXB4</accession>
<feature type="signal peptide" evidence="1">
    <location>
        <begin position="1"/>
        <end position="21"/>
    </location>
</feature>
<keyword evidence="1" id="KW-0732">Signal</keyword>
<protein>
    <submittedName>
        <fullName evidence="2">Uncharacterized protein</fullName>
    </submittedName>
</protein>
<name>A0ABU7LXB4_9PROT</name>
<dbReference type="RefSeq" id="WP_330195451.1">
    <property type="nucleotide sequence ID" value="NZ_JAZDRO010000001.1"/>
</dbReference>
<reference evidence="2 3" key="1">
    <citation type="submission" date="2024-01" db="EMBL/GenBank/DDBJ databases">
        <title>Hyphobacterium bacterium isolated from marine sediment.</title>
        <authorList>
            <person name="Zhao S."/>
        </authorList>
    </citation>
    <scope>NUCLEOTIDE SEQUENCE [LARGE SCALE GENOMIC DNA]</scope>
    <source>
        <strain evidence="2 3">Y60-23</strain>
    </source>
</reference>
<keyword evidence="3" id="KW-1185">Reference proteome</keyword>
<evidence type="ECO:0000313" key="2">
    <source>
        <dbReference type="EMBL" id="MEE2565922.1"/>
    </source>
</evidence>
<comment type="caution">
    <text evidence="2">The sequence shown here is derived from an EMBL/GenBank/DDBJ whole genome shotgun (WGS) entry which is preliminary data.</text>
</comment>
<evidence type="ECO:0000313" key="3">
    <source>
        <dbReference type="Proteomes" id="UP001310692"/>
    </source>
</evidence>
<dbReference type="Proteomes" id="UP001310692">
    <property type="component" value="Unassembled WGS sequence"/>
</dbReference>
<gene>
    <name evidence="2" type="ORF">V0U35_04455</name>
</gene>
<dbReference type="EMBL" id="JAZDRO010000001">
    <property type="protein sequence ID" value="MEE2565922.1"/>
    <property type="molecule type" value="Genomic_DNA"/>
</dbReference>